<feature type="signal peptide" evidence="1">
    <location>
        <begin position="1"/>
        <end position="22"/>
    </location>
</feature>
<name>A0A6G1Q5I1_CHAAH</name>
<feature type="chain" id="PRO_5026204569" description="Secreted protein" evidence="1">
    <location>
        <begin position="23"/>
        <end position="82"/>
    </location>
</feature>
<organism evidence="2 3">
    <name type="scientific">Channa argus</name>
    <name type="common">Northern snakehead</name>
    <name type="synonym">Ophicephalus argus</name>
    <dbReference type="NCBI Taxonomy" id="215402"/>
    <lineage>
        <taxon>Eukaryota</taxon>
        <taxon>Metazoa</taxon>
        <taxon>Chordata</taxon>
        <taxon>Craniata</taxon>
        <taxon>Vertebrata</taxon>
        <taxon>Euteleostomi</taxon>
        <taxon>Actinopterygii</taxon>
        <taxon>Neopterygii</taxon>
        <taxon>Teleostei</taxon>
        <taxon>Neoteleostei</taxon>
        <taxon>Acanthomorphata</taxon>
        <taxon>Anabantaria</taxon>
        <taxon>Anabantiformes</taxon>
        <taxon>Channoidei</taxon>
        <taxon>Channidae</taxon>
        <taxon>Channa</taxon>
    </lineage>
</organism>
<evidence type="ECO:0000313" key="3">
    <source>
        <dbReference type="Proteomes" id="UP000503349"/>
    </source>
</evidence>
<dbReference type="Proteomes" id="UP000503349">
    <property type="component" value="Chromosome 13"/>
</dbReference>
<gene>
    <name evidence="2" type="ORF">EXN66_Car013208</name>
</gene>
<evidence type="ECO:0000313" key="2">
    <source>
        <dbReference type="EMBL" id="KAF3697528.1"/>
    </source>
</evidence>
<keyword evidence="1" id="KW-0732">Signal</keyword>
<evidence type="ECO:0000256" key="1">
    <source>
        <dbReference type="SAM" id="SignalP"/>
    </source>
</evidence>
<keyword evidence="3" id="KW-1185">Reference proteome</keyword>
<protein>
    <recommendedName>
        <fullName evidence="4">Secreted protein</fullName>
    </recommendedName>
</protein>
<reference evidence="2 3" key="1">
    <citation type="submission" date="2019-02" db="EMBL/GenBank/DDBJ databases">
        <title>Opniocepnalus argus genome.</title>
        <authorList>
            <person name="Zhou C."/>
            <person name="Xiao S."/>
        </authorList>
    </citation>
    <scope>NUCLEOTIDE SEQUENCE [LARGE SCALE GENOMIC DNA]</scope>
    <source>
        <strain evidence="2">OARG1902GOOAL</strain>
        <tissue evidence="2">Muscle</tissue>
    </source>
</reference>
<dbReference type="AlphaFoldDB" id="A0A6G1Q5I1"/>
<proteinExistence type="predicted"/>
<evidence type="ECO:0008006" key="4">
    <source>
        <dbReference type="Google" id="ProtNLM"/>
    </source>
</evidence>
<sequence>MFCTYIALFYLLALKAIYTASYSPIHTHNHTHTHTPMGGAAMQLANSHWEQLSWGSVSCSRTLRHVTRGGQSLFHLSSISAT</sequence>
<accession>A0A6G1Q5I1</accession>
<reference evidence="3" key="2">
    <citation type="submission" date="2019-02" db="EMBL/GenBank/DDBJ databases">
        <title>Opniocepnalus argus Var Kimnra genome.</title>
        <authorList>
            <person name="Zhou C."/>
            <person name="Xiao S."/>
        </authorList>
    </citation>
    <scope>NUCLEOTIDE SEQUENCE [LARGE SCALE GENOMIC DNA]</scope>
</reference>
<dbReference type="EMBL" id="CM015724">
    <property type="protein sequence ID" value="KAF3697528.1"/>
    <property type="molecule type" value="Genomic_DNA"/>
</dbReference>